<dbReference type="AlphaFoldDB" id="A0A6M5YHC9"/>
<name>A0A6M5YHC9_9BACT</name>
<reference evidence="2" key="1">
    <citation type="submission" date="2020-05" db="EMBL/GenBank/DDBJ databases">
        <title>Frigoriglobus tundricola gen. nov., sp. nov., a psychrotolerant cellulolytic planctomycete of the family Gemmataceae with two divergent copies of 16S rRNA gene.</title>
        <authorList>
            <person name="Kulichevskaya I.S."/>
            <person name="Ivanova A.A."/>
            <person name="Naumoff D.G."/>
            <person name="Beletsky A.V."/>
            <person name="Rijpstra W.I.C."/>
            <person name="Sinninghe Damste J.S."/>
            <person name="Mardanov A.V."/>
            <person name="Ravin N.V."/>
            <person name="Dedysh S.N."/>
        </authorList>
    </citation>
    <scope>NUCLEOTIDE SEQUENCE [LARGE SCALE GENOMIC DNA]</scope>
    <source>
        <strain evidence="2">PL17</strain>
    </source>
</reference>
<dbReference type="KEGG" id="ftj:FTUN_0874"/>
<dbReference type="EMBL" id="CP053452">
    <property type="protein sequence ID" value="QJW93368.1"/>
    <property type="molecule type" value="Genomic_DNA"/>
</dbReference>
<gene>
    <name evidence="1" type="ORF">FTUN_0874</name>
</gene>
<accession>A0A6M5YHC9</accession>
<sequence>MDNSSAVPAQSPQTSVLRELEKLWARPCLPLRDPGAGRC</sequence>
<organism evidence="1 2">
    <name type="scientific">Frigoriglobus tundricola</name>
    <dbReference type="NCBI Taxonomy" id="2774151"/>
    <lineage>
        <taxon>Bacteria</taxon>
        <taxon>Pseudomonadati</taxon>
        <taxon>Planctomycetota</taxon>
        <taxon>Planctomycetia</taxon>
        <taxon>Gemmatales</taxon>
        <taxon>Gemmataceae</taxon>
        <taxon>Frigoriglobus</taxon>
    </lineage>
</organism>
<protein>
    <submittedName>
        <fullName evidence="1">Uncharacterized protein</fullName>
    </submittedName>
</protein>
<keyword evidence="2" id="KW-1185">Reference proteome</keyword>
<dbReference type="Proteomes" id="UP000503447">
    <property type="component" value="Chromosome"/>
</dbReference>
<proteinExistence type="predicted"/>
<evidence type="ECO:0000313" key="2">
    <source>
        <dbReference type="Proteomes" id="UP000503447"/>
    </source>
</evidence>
<evidence type="ECO:0000313" key="1">
    <source>
        <dbReference type="EMBL" id="QJW93368.1"/>
    </source>
</evidence>